<sequence>MDSSKRKRPQQSYSPQSSRKRKNNVETGLNGTTFKESNFGHQIQNYHDPRLSTRDARGYRTSLLPDQLNPPYSLAPQTSTEKLNLSTENMYNKTIQTPLSSKQLAKGRRYSGSSRTSSRLAVVQDFDEEDSRSSQLPLVCDFFGGQPVPIRKKNEVNAENNTLQYPNTICQQESFVVFNKNPASIRDNPKNEKFPVFAKEINKPNSFVVMKDPSAIFERNCNIKDRHNSEEIPVDRLERATSVVIFDKGPSEEFIREEGYLFTNNEPPSSSNDVYESVHGAKDQIMNEEDEAEGETYGEHMEEDVGGDIEEYDDDAAGNEVSIGINKRLNGIMSQIAYEDEMEAVKEDDLLEGNLGELTFPGLFDSTAFTERQLSSSSPTDAMPSSNFLFRNPSPEPSDNEDYFTESLTEEMFYPSPRYVATPNEPPPPLPLSQEEIIPETPQHIPIRVYPNLVESPFYKDPPSPETPITTHQSALDPPASFYDSTSINKALPKTQCKTPSIPAYQVPPPRSSNHAPLYEDSGRNELDDTFHDPMIFRQASQYPSISSYANAAPRKEVKKKPSKKENQINERNIKNMSESEKELTFRRGTVFVDFSWLDGYSALRSPSTTADGVDEKMAIIYNTRGKPDFVLEEHTCHHSLGFTVVEYSKDGYRIGFFVKSETLKGLKPTSTIHLYTMRIYFVASLLPLFLTFANADLFTSITDLKKLIQMEKEFPDTIQNYIDTEQKRLAKLRDFSKAYKEGSFENSIEHMTNPISAFKTIKDMHEKFLTVSNLMKQNNGESFLGDFSNSHTKAYPDQEDVAGAATGLMRLQDTYRLDTKLLTEGVIYGEKRSARMALTDIFEIGKQAYNDEDYYHTIMWMEVAKERAEEEDHWLIEEILEYYSFALYKQGNLKHALREVDELFAINPEHPRAKGNVEWYEKELINQNVKRVDFRRSLGMYDNRRPNGYDNKERSAYEALCRGEIPVSPKETSKLYCYYKRDRPFLILAPFKVEILRFNPMAVMIRGVLNDEEIEIIQDLATPKLARATVQDSQTGKLVHASYRISKSAWLKEHEHEVVKRVNNRIDLMTNLEQSTAEELQIANYGIGGHYDPHYDFARKEETKAFEDLGTGNRVATVLFYMTQPFMGATVFTDLKTTVQPSKYDAMFWYNLLRSGEGDLRTRHAACPVLTGVKWVSNKWIHEVGQHFRRPCGLKPSDQERFIGDLGGPEPRDAPNFNFNAKF</sequence>
<dbReference type="Proteomes" id="UP000095286">
    <property type="component" value="Unplaced"/>
</dbReference>
<name>A0AC35TSP4_9BILA</name>
<proteinExistence type="predicted"/>
<accession>A0AC35TSP4</accession>
<evidence type="ECO:0000313" key="2">
    <source>
        <dbReference type="WBParaSite" id="RSKR_0000368400.1"/>
    </source>
</evidence>
<reference evidence="2" key="1">
    <citation type="submission" date="2016-11" db="UniProtKB">
        <authorList>
            <consortium name="WormBaseParasite"/>
        </authorList>
    </citation>
    <scope>IDENTIFICATION</scope>
    <source>
        <strain evidence="2">KR3021</strain>
    </source>
</reference>
<evidence type="ECO:0000313" key="1">
    <source>
        <dbReference type="Proteomes" id="UP000095286"/>
    </source>
</evidence>
<dbReference type="WBParaSite" id="RSKR_0000368400.1">
    <property type="protein sequence ID" value="RSKR_0000368400.1"/>
    <property type="gene ID" value="RSKR_0000368400"/>
</dbReference>
<protein>
    <submittedName>
        <fullName evidence="2">Procollagen-proline 4-dioxygenase</fullName>
    </submittedName>
</protein>
<organism evidence="1 2">
    <name type="scientific">Rhabditophanes sp. KR3021</name>
    <dbReference type="NCBI Taxonomy" id="114890"/>
    <lineage>
        <taxon>Eukaryota</taxon>
        <taxon>Metazoa</taxon>
        <taxon>Ecdysozoa</taxon>
        <taxon>Nematoda</taxon>
        <taxon>Chromadorea</taxon>
        <taxon>Rhabditida</taxon>
        <taxon>Tylenchina</taxon>
        <taxon>Panagrolaimomorpha</taxon>
        <taxon>Strongyloidoidea</taxon>
        <taxon>Alloionematidae</taxon>
        <taxon>Rhabditophanes</taxon>
    </lineage>
</organism>